<evidence type="ECO:0000256" key="3">
    <source>
        <dbReference type="ARBA" id="ARBA00022692"/>
    </source>
</evidence>
<evidence type="ECO:0000256" key="1">
    <source>
        <dbReference type="ARBA" id="ARBA00004370"/>
    </source>
</evidence>
<keyword evidence="5 6" id="KW-0472">Membrane</keyword>
<name>A0AAW1RKE9_9CHLO</name>
<feature type="transmembrane region" description="Helical" evidence="6">
    <location>
        <begin position="98"/>
        <end position="119"/>
    </location>
</feature>
<gene>
    <name evidence="8" type="ORF">WJX74_010573</name>
</gene>
<comment type="caution">
    <text evidence="8">The sequence shown here is derived from an EMBL/GenBank/DDBJ whole genome shotgun (WGS) entry which is preliminary data.</text>
</comment>
<evidence type="ECO:0000256" key="6">
    <source>
        <dbReference type="SAM" id="Phobius"/>
    </source>
</evidence>
<comment type="subcellular location">
    <subcellularLocation>
        <location evidence="1">Membrane</location>
    </subcellularLocation>
</comment>
<comment type="similarity">
    <text evidence="2">Belongs to the sterol desaturase family.</text>
</comment>
<evidence type="ECO:0000256" key="4">
    <source>
        <dbReference type="ARBA" id="ARBA00022989"/>
    </source>
</evidence>
<accession>A0AAW1RKE9</accession>
<feature type="transmembrane region" description="Helical" evidence="6">
    <location>
        <begin position="155"/>
        <end position="174"/>
    </location>
</feature>
<dbReference type="GO" id="GO:0016491">
    <property type="term" value="F:oxidoreductase activity"/>
    <property type="evidence" value="ECO:0007669"/>
    <property type="project" value="InterPro"/>
</dbReference>
<dbReference type="AlphaFoldDB" id="A0AAW1RKE9"/>
<evidence type="ECO:0000256" key="2">
    <source>
        <dbReference type="ARBA" id="ARBA00009324"/>
    </source>
</evidence>
<feature type="transmembrane region" description="Helical" evidence="6">
    <location>
        <begin position="66"/>
        <end position="86"/>
    </location>
</feature>
<dbReference type="EMBL" id="JALJOS010000010">
    <property type="protein sequence ID" value="KAK9833945.1"/>
    <property type="molecule type" value="Genomic_DNA"/>
</dbReference>
<keyword evidence="4 6" id="KW-1133">Transmembrane helix</keyword>
<evidence type="ECO:0000256" key="5">
    <source>
        <dbReference type="ARBA" id="ARBA00023136"/>
    </source>
</evidence>
<dbReference type="GO" id="GO:0008610">
    <property type="term" value="P:lipid biosynthetic process"/>
    <property type="evidence" value="ECO:0007669"/>
    <property type="project" value="InterPro"/>
</dbReference>
<dbReference type="Proteomes" id="UP001438707">
    <property type="component" value="Unassembled WGS sequence"/>
</dbReference>
<evidence type="ECO:0000313" key="8">
    <source>
        <dbReference type="EMBL" id="KAK9833945.1"/>
    </source>
</evidence>
<keyword evidence="3 6" id="KW-0812">Transmembrane</keyword>
<dbReference type="Pfam" id="PF04116">
    <property type="entry name" value="FA_hydroxylase"/>
    <property type="match status" value="1"/>
</dbReference>
<dbReference type="InterPro" id="IPR050307">
    <property type="entry name" value="Sterol_Desaturase_Related"/>
</dbReference>
<dbReference type="GO" id="GO:0016020">
    <property type="term" value="C:membrane"/>
    <property type="evidence" value="ECO:0007669"/>
    <property type="project" value="UniProtKB-SubCell"/>
</dbReference>
<reference evidence="8 9" key="1">
    <citation type="journal article" date="2024" name="Nat. Commun.">
        <title>Phylogenomics reveals the evolutionary origins of lichenization in chlorophyte algae.</title>
        <authorList>
            <person name="Puginier C."/>
            <person name="Libourel C."/>
            <person name="Otte J."/>
            <person name="Skaloud P."/>
            <person name="Haon M."/>
            <person name="Grisel S."/>
            <person name="Petersen M."/>
            <person name="Berrin J.G."/>
            <person name="Delaux P.M."/>
            <person name="Dal Grande F."/>
            <person name="Keller J."/>
        </authorList>
    </citation>
    <scope>NUCLEOTIDE SEQUENCE [LARGE SCALE GENOMIC DNA]</scope>
    <source>
        <strain evidence="8 9">SAG 2145</strain>
    </source>
</reference>
<evidence type="ECO:0000313" key="9">
    <source>
        <dbReference type="Proteomes" id="UP001438707"/>
    </source>
</evidence>
<organism evidence="8 9">
    <name type="scientific">Apatococcus lobatus</name>
    <dbReference type="NCBI Taxonomy" id="904363"/>
    <lineage>
        <taxon>Eukaryota</taxon>
        <taxon>Viridiplantae</taxon>
        <taxon>Chlorophyta</taxon>
        <taxon>core chlorophytes</taxon>
        <taxon>Trebouxiophyceae</taxon>
        <taxon>Chlorellales</taxon>
        <taxon>Chlorellaceae</taxon>
        <taxon>Apatococcus</taxon>
    </lineage>
</organism>
<feature type="domain" description="Fatty acid hydroxylase" evidence="7">
    <location>
        <begin position="108"/>
        <end position="252"/>
    </location>
</feature>
<dbReference type="InterPro" id="IPR006694">
    <property type="entry name" value="Fatty_acid_hydroxylase"/>
</dbReference>
<keyword evidence="9" id="KW-1185">Reference proteome</keyword>
<dbReference type="GO" id="GO:0005506">
    <property type="term" value="F:iron ion binding"/>
    <property type="evidence" value="ECO:0007669"/>
    <property type="project" value="InterPro"/>
</dbReference>
<evidence type="ECO:0000259" key="7">
    <source>
        <dbReference type="Pfam" id="PF04116"/>
    </source>
</evidence>
<feature type="transmembrane region" description="Helical" evidence="6">
    <location>
        <begin position="12"/>
        <end position="30"/>
    </location>
</feature>
<dbReference type="PANTHER" id="PTHR11863">
    <property type="entry name" value="STEROL DESATURASE"/>
    <property type="match status" value="1"/>
</dbReference>
<proteinExistence type="inferred from homology"/>
<sequence>MVQLVVLREAQAVGTGVLVGMIVSGAHFVLERLGFEGFRVLEARGICRRFIPDCKRPLLQHPEGNLWTVFLPYVLLGTAIARCWYGDMATRMELMPQGLLPTFCFLWIGMVLHDTWFFLVHRLMHSVKILYRRIHQGHHENTAGVTALGTSTGEAADVGLCFVAFHFLVFLYLYRQPSWNLPTVAVYTFFEEVVNITGHCGYKTPLWLHALLTGGVGLTPWAATSKTHYIHHVDCRYNRALYFTWWDRLFETHTDRHPLIKEDLKRTSSFANLMNDLSRFWAANITSRLASVR</sequence>
<protein>
    <recommendedName>
        <fullName evidence="7">Fatty acid hydroxylase domain-containing protein</fullName>
    </recommendedName>
</protein>